<feature type="region of interest" description="Disordered" evidence="1">
    <location>
        <begin position="465"/>
        <end position="514"/>
    </location>
</feature>
<feature type="region of interest" description="Disordered" evidence="1">
    <location>
        <begin position="299"/>
        <end position="329"/>
    </location>
</feature>
<feature type="compositionally biased region" description="Polar residues" evidence="1">
    <location>
        <begin position="300"/>
        <end position="329"/>
    </location>
</feature>
<gene>
    <name evidence="2" type="ORF">BS50DRAFT_638943</name>
</gene>
<dbReference type="AlphaFoldDB" id="A0A2T2N853"/>
<evidence type="ECO:0000256" key="1">
    <source>
        <dbReference type="SAM" id="MobiDB-lite"/>
    </source>
</evidence>
<reference evidence="2 3" key="1">
    <citation type="journal article" date="2018" name="Front. Microbiol.">
        <title>Genome-Wide Analysis of Corynespora cassiicola Leaf Fall Disease Putative Effectors.</title>
        <authorList>
            <person name="Lopez D."/>
            <person name="Ribeiro S."/>
            <person name="Label P."/>
            <person name="Fumanal B."/>
            <person name="Venisse J.S."/>
            <person name="Kohler A."/>
            <person name="de Oliveira R.R."/>
            <person name="Labutti K."/>
            <person name="Lipzen A."/>
            <person name="Lail K."/>
            <person name="Bauer D."/>
            <person name="Ohm R.A."/>
            <person name="Barry K.W."/>
            <person name="Spatafora J."/>
            <person name="Grigoriev I.V."/>
            <person name="Martin F.M."/>
            <person name="Pujade-Renaud V."/>
        </authorList>
    </citation>
    <scope>NUCLEOTIDE SEQUENCE [LARGE SCALE GENOMIC DNA]</scope>
    <source>
        <strain evidence="2 3">Philippines</strain>
    </source>
</reference>
<dbReference type="Proteomes" id="UP000240883">
    <property type="component" value="Unassembled WGS sequence"/>
</dbReference>
<feature type="compositionally biased region" description="Basic and acidic residues" evidence="1">
    <location>
        <begin position="469"/>
        <end position="478"/>
    </location>
</feature>
<accession>A0A2T2N853</accession>
<organism evidence="2 3">
    <name type="scientific">Corynespora cassiicola Philippines</name>
    <dbReference type="NCBI Taxonomy" id="1448308"/>
    <lineage>
        <taxon>Eukaryota</taxon>
        <taxon>Fungi</taxon>
        <taxon>Dikarya</taxon>
        <taxon>Ascomycota</taxon>
        <taxon>Pezizomycotina</taxon>
        <taxon>Dothideomycetes</taxon>
        <taxon>Pleosporomycetidae</taxon>
        <taxon>Pleosporales</taxon>
        <taxon>Corynesporascaceae</taxon>
        <taxon>Corynespora</taxon>
    </lineage>
</organism>
<evidence type="ECO:0000313" key="2">
    <source>
        <dbReference type="EMBL" id="PSN61641.1"/>
    </source>
</evidence>
<feature type="compositionally biased region" description="Basic residues" evidence="1">
    <location>
        <begin position="494"/>
        <end position="508"/>
    </location>
</feature>
<sequence>MTGDGIYIHMRDHMIEEASPFCPTCNNPLSLIAGGCSEYVNHIGTCLGGSATETDTTCNEAVDPINTEATYNDALDKGVDTREYQEAPLQLNHIVNPSWSCPICLHTQDEMPDWEMEVHVLTCVSDWSKGYCPTCNQDLYDLEAGADIINHLKECAVRRWDVVLSTLRHKDVPRIVLQPALDSHDVGFNTLPKICDHTLLHAVMNPEFLSYDRALKNASGWNNWWMTATIPAPEEVANDTPTALDENDDEDFTGGKPQNATSETILANHVDTITSNIPYSKMSKVTLLRGIRSVSEMVNKHNSTSESLPSSRTLRPTGSTGSAHTKNSTNTVYSKSMNFTCEDELYLEETERADDQVPLETTSELNANVTESDSKGHAKRHPINFACEDELSRAAQTTEKKADKDEDDDEVELIPHLEVEPRTITLKSGKAVELSSLSFVRVEGELLALLMGRDGSLVSLARKTPKQAALDKKTREKQAPTPPGGTPKTEAQKARKRRQRKNHRANKLAKKETV</sequence>
<keyword evidence="3" id="KW-1185">Reference proteome</keyword>
<proteinExistence type="predicted"/>
<protein>
    <submittedName>
        <fullName evidence="2">Uncharacterized protein</fullName>
    </submittedName>
</protein>
<evidence type="ECO:0000313" key="3">
    <source>
        <dbReference type="Proteomes" id="UP000240883"/>
    </source>
</evidence>
<name>A0A2T2N853_CORCC</name>
<dbReference type="EMBL" id="KZ678143">
    <property type="protein sequence ID" value="PSN61641.1"/>
    <property type="molecule type" value="Genomic_DNA"/>
</dbReference>